<dbReference type="SMART" id="SM01230">
    <property type="entry name" value="Gln-synt_C"/>
    <property type="match status" value="1"/>
</dbReference>
<dbReference type="GO" id="GO:0016874">
    <property type="term" value="F:ligase activity"/>
    <property type="evidence" value="ECO:0007669"/>
    <property type="project" value="UniProtKB-KW"/>
</dbReference>
<dbReference type="Pfam" id="PF16952">
    <property type="entry name" value="Gln-synt_N_2"/>
    <property type="match status" value="1"/>
</dbReference>
<sequence length="439" mass="47306">MSHPSDLAIFLTNDLTGISRGRAFPAADLKARMRAGVGWVPANLALTPFGVIGANPFGPLGDLRLQPDKDAVGFDMTGLDGEPDLKAFLCDIVETDGSPWGGCPRGFAKKALGELEREFGLTVKGSFEHEFFLLGDNEIGDAAFTLQDFRSQQEFLGTVIAALTRAGVEPEMILREYGPKQFEVTMKPSRGLAVADRAVILREITRDIARQFGQRACFAPIIDPTSVGSGVHVHFSLETLDGKPVTHDANQPGGISAQVASFIAGVLKHMPALCALTAPSVISYLRLTPHRWSAGYNSYGFRNREASVRICPVDDTPGNDISRQVHLEFRASDATASPYMVLGALLRAGLEGLRAKMSAPPLVEGDPADLSDAELKALNVRRLPDSLSAALAELDADQVVSGWLPAPLRQGYQALKTAEMERVAKLEPQAQCDLYAGYY</sequence>
<evidence type="ECO:0000313" key="10">
    <source>
        <dbReference type="EMBL" id="MDY0873577.1"/>
    </source>
</evidence>
<evidence type="ECO:0000256" key="6">
    <source>
        <dbReference type="ARBA" id="ARBA00023231"/>
    </source>
</evidence>
<dbReference type="InterPro" id="IPR008146">
    <property type="entry name" value="Gln_synth_cat_dom"/>
</dbReference>
<dbReference type="SUPFAM" id="SSF55931">
    <property type="entry name" value="Glutamine synthetase/guanido kinase"/>
    <property type="match status" value="1"/>
</dbReference>
<dbReference type="Proteomes" id="UP001271769">
    <property type="component" value="Unassembled WGS sequence"/>
</dbReference>
<name>A0ABU5E2P6_9PROT</name>
<dbReference type="PANTHER" id="PTHR43785:SF12">
    <property type="entry name" value="TYPE-1 GLUTAMINE SYNTHETASE 2"/>
    <property type="match status" value="1"/>
</dbReference>
<keyword evidence="11" id="KW-1185">Reference proteome</keyword>
<accession>A0ABU5E2P6</accession>
<proteinExistence type="inferred from homology"/>
<evidence type="ECO:0000256" key="1">
    <source>
        <dbReference type="ARBA" id="ARBA00001946"/>
    </source>
</evidence>
<gene>
    <name evidence="10" type="ORF">SMD31_16675</name>
</gene>
<keyword evidence="5" id="KW-0067">ATP-binding</keyword>
<dbReference type="InterPro" id="IPR014746">
    <property type="entry name" value="Gln_synth/guanido_kin_cat_dom"/>
</dbReference>
<dbReference type="EC" id="6.3.1.-" evidence="10"/>
<evidence type="ECO:0000256" key="3">
    <source>
        <dbReference type="ARBA" id="ARBA00022598"/>
    </source>
</evidence>
<reference evidence="10 11" key="1">
    <citation type="journal article" date="2013" name="Antonie Van Leeuwenhoek">
        <title>Dongia rigui sp. nov., isolated from freshwater of a large wetland in Korea.</title>
        <authorList>
            <person name="Baik K.S."/>
            <person name="Hwang Y.M."/>
            <person name="Choi J.S."/>
            <person name="Kwon J."/>
            <person name="Seong C.N."/>
        </authorList>
    </citation>
    <scope>NUCLEOTIDE SEQUENCE [LARGE SCALE GENOMIC DNA]</scope>
    <source>
        <strain evidence="10 11">04SU4-P</strain>
    </source>
</reference>
<dbReference type="Gene3D" id="3.10.20.70">
    <property type="entry name" value="Glutamine synthetase, N-terminal domain"/>
    <property type="match status" value="1"/>
</dbReference>
<comment type="caution">
    <text evidence="10">The sequence shown here is derived from an EMBL/GenBank/DDBJ whole genome shotgun (WGS) entry which is preliminary data.</text>
</comment>
<evidence type="ECO:0000256" key="2">
    <source>
        <dbReference type="ARBA" id="ARBA00003117"/>
    </source>
</evidence>
<keyword evidence="6" id="KW-0535">Nitrogen fixation</keyword>
<dbReference type="InterPro" id="IPR036651">
    <property type="entry name" value="Gln_synt_N_sf"/>
</dbReference>
<keyword evidence="3 10" id="KW-0436">Ligase</keyword>
<dbReference type="InterPro" id="IPR008147">
    <property type="entry name" value="Gln_synt_N"/>
</dbReference>
<feature type="domain" description="GS catalytic" evidence="9">
    <location>
        <begin position="104"/>
        <end position="439"/>
    </location>
</feature>
<keyword evidence="4" id="KW-0547">Nucleotide-binding</keyword>
<dbReference type="Pfam" id="PF00120">
    <property type="entry name" value="Gln-synt_C"/>
    <property type="match status" value="1"/>
</dbReference>
<comment type="similarity">
    <text evidence="7 8">Belongs to the glutamine synthetase family.</text>
</comment>
<evidence type="ECO:0000256" key="8">
    <source>
        <dbReference type="RuleBase" id="RU000384"/>
    </source>
</evidence>
<dbReference type="PROSITE" id="PS51987">
    <property type="entry name" value="GS_CATALYTIC"/>
    <property type="match status" value="1"/>
</dbReference>
<evidence type="ECO:0000313" key="11">
    <source>
        <dbReference type="Proteomes" id="UP001271769"/>
    </source>
</evidence>
<evidence type="ECO:0000259" key="9">
    <source>
        <dbReference type="PROSITE" id="PS51987"/>
    </source>
</evidence>
<comment type="function">
    <text evidence="2">Catalyzes the ATP-dependent biosynthesis of glutamine from glutamate and ammonia.</text>
</comment>
<evidence type="ECO:0000256" key="7">
    <source>
        <dbReference type="PROSITE-ProRule" id="PRU01331"/>
    </source>
</evidence>
<evidence type="ECO:0000256" key="4">
    <source>
        <dbReference type="ARBA" id="ARBA00022741"/>
    </source>
</evidence>
<organism evidence="10 11">
    <name type="scientific">Dongia rigui</name>
    <dbReference type="NCBI Taxonomy" id="940149"/>
    <lineage>
        <taxon>Bacteria</taxon>
        <taxon>Pseudomonadati</taxon>
        <taxon>Pseudomonadota</taxon>
        <taxon>Alphaproteobacteria</taxon>
        <taxon>Rhodospirillales</taxon>
        <taxon>Dongiaceae</taxon>
        <taxon>Dongia</taxon>
    </lineage>
</organism>
<dbReference type="RefSeq" id="WP_320502051.1">
    <property type="nucleotide sequence ID" value="NZ_JAXCLX010000003.1"/>
</dbReference>
<dbReference type="Gene3D" id="3.30.590.10">
    <property type="entry name" value="Glutamine synthetase/guanido kinase, catalytic domain"/>
    <property type="match status" value="1"/>
</dbReference>
<protein>
    <submittedName>
        <fullName evidence="10">Glutamine synthetase family protein</fullName>
        <ecNumber evidence="10">6.3.1.-</ecNumber>
    </submittedName>
</protein>
<dbReference type="EMBL" id="JAXCLX010000003">
    <property type="protein sequence ID" value="MDY0873577.1"/>
    <property type="molecule type" value="Genomic_DNA"/>
</dbReference>
<dbReference type="PANTHER" id="PTHR43785">
    <property type="entry name" value="GAMMA-GLUTAMYLPUTRESCINE SYNTHETASE"/>
    <property type="match status" value="1"/>
</dbReference>
<evidence type="ECO:0000256" key="5">
    <source>
        <dbReference type="ARBA" id="ARBA00022840"/>
    </source>
</evidence>
<comment type="cofactor">
    <cofactor evidence="1">
        <name>Mg(2+)</name>
        <dbReference type="ChEBI" id="CHEBI:18420"/>
    </cofactor>
</comment>